<dbReference type="EMBL" id="NWUO01000002">
    <property type="protein sequence ID" value="PNS13004.1"/>
    <property type="molecule type" value="Genomic_DNA"/>
</dbReference>
<accession>A0A2K1QD90</accession>
<keyword evidence="2" id="KW-1185">Reference proteome</keyword>
<dbReference type="Pfam" id="PF06092">
    <property type="entry name" value="DUF943"/>
    <property type="match status" value="1"/>
</dbReference>
<dbReference type="OrthoDB" id="5873202at2"/>
<proteinExistence type="predicted"/>
<comment type="caution">
    <text evidence="1">The sequence shown here is derived from an EMBL/GenBank/DDBJ whole genome shotgun (WGS) entry which is preliminary data.</text>
</comment>
<dbReference type="InterPro" id="IPR010351">
    <property type="entry name" value="DUF943"/>
</dbReference>
<reference evidence="2" key="1">
    <citation type="submission" date="2017-09" db="EMBL/GenBank/DDBJ databases">
        <authorList>
            <person name="Palmer M."/>
            <person name="Steenkamp E.T."/>
            <person name="Coetzee M.P."/>
            <person name="Avontuur J.R."/>
            <person name="Van Zyl E."/>
            <person name="Chan W.-Y."/>
            <person name="Blom J."/>
            <person name="Venter S.N."/>
        </authorList>
    </citation>
    <scope>NUCLEOTIDE SEQUENCE [LARGE SCALE GENOMIC DNA]</scope>
    <source>
        <strain evidence="2">QC88-366</strain>
    </source>
</reference>
<dbReference type="AlphaFoldDB" id="A0A2K1QD90"/>
<gene>
    <name evidence="1" type="ORF">COO59_03560</name>
</gene>
<protein>
    <submittedName>
        <fullName evidence="1">Uncharacterized protein</fullName>
    </submittedName>
</protein>
<dbReference type="Proteomes" id="UP000236345">
    <property type="component" value="Unassembled WGS sequence"/>
</dbReference>
<organism evidence="1 2">
    <name type="scientific">Mixta theicola</name>
    <dbReference type="NCBI Taxonomy" id="1458355"/>
    <lineage>
        <taxon>Bacteria</taxon>
        <taxon>Pseudomonadati</taxon>
        <taxon>Pseudomonadota</taxon>
        <taxon>Gammaproteobacteria</taxon>
        <taxon>Enterobacterales</taxon>
        <taxon>Erwiniaceae</taxon>
        <taxon>Mixta</taxon>
    </lineage>
</organism>
<evidence type="ECO:0000313" key="1">
    <source>
        <dbReference type="EMBL" id="PNS13004.1"/>
    </source>
</evidence>
<sequence length="161" mass="18622">MPILKLPESVMRVNNKKRAVLLLAGAALLIYLLWLVFRPVEIVAAHNKNGYSDVLVKNFPFTHKGKINWWLENRAMLKEKYNVPNPDKDGSFWVTFFLFGEGYKKDKIDERLCFDEIKSELRCIDKKAVLTVGSSQGNQAFFRVNKGKYILRNNGKIDKVE</sequence>
<name>A0A2K1QD90_9GAMM</name>
<evidence type="ECO:0000313" key="2">
    <source>
        <dbReference type="Proteomes" id="UP000236345"/>
    </source>
</evidence>